<gene>
    <name evidence="1" type="ORF">BDBG_06624</name>
</gene>
<keyword evidence="2" id="KW-1185">Reference proteome</keyword>
<dbReference type="KEGG" id="bgh:BDBG_06624"/>
<dbReference type="OrthoDB" id="10250282at2759"/>
<name>A0A179USS6_BLAGS</name>
<evidence type="ECO:0000313" key="2">
    <source>
        <dbReference type="Proteomes" id="UP000002038"/>
    </source>
</evidence>
<protein>
    <submittedName>
        <fullName evidence="1">Nitrilase</fullName>
    </submittedName>
</protein>
<evidence type="ECO:0000313" key="1">
    <source>
        <dbReference type="EMBL" id="OAT10833.1"/>
    </source>
</evidence>
<organism evidence="1 2">
    <name type="scientific">Blastomyces gilchristii (strain SLH14081)</name>
    <name type="common">Blastomyces dermatitidis</name>
    <dbReference type="NCBI Taxonomy" id="559298"/>
    <lineage>
        <taxon>Eukaryota</taxon>
        <taxon>Fungi</taxon>
        <taxon>Dikarya</taxon>
        <taxon>Ascomycota</taxon>
        <taxon>Pezizomycotina</taxon>
        <taxon>Eurotiomycetes</taxon>
        <taxon>Eurotiomycetidae</taxon>
        <taxon>Onygenales</taxon>
        <taxon>Ajellomycetaceae</taxon>
        <taxon>Blastomyces</taxon>
    </lineage>
</organism>
<dbReference type="STRING" id="559298.A0A179USS6"/>
<proteinExistence type="predicted"/>
<accession>A0A179USS6</accession>
<dbReference type="RefSeq" id="XP_031579527.1">
    <property type="nucleotide sequence ID" value="XM_031722687.1"/>
</dbReference>
<dbReference type="EMBL" id="GG657461">
    <property type="protein sequence ID" value="OAT10833.1"/>
    <property type="molecule type" value="Genomic_DNA"/>
</dbReference>
<dbReference type="GeneID" id="42528186"/>
<dbReference type="AlphaFoldDB" id="A0A179USS6"/>
<dbReference type="VEuPathDB" id="FungiDB:BDBG_06624"/>
<dbReference type="Proteomes" id="UP000002038">
    <property type="component" value="Unassembled WGS sequence"/>
</dbReference>
<reference evidence="2" key="1">
    <citation type="journal article" date="2015" name="PLoS Genet.">
        <title>The dynamic genome and transcriptome of the human fungal pathogen Blastomyces and close relative Emmonsia.</title>
        <authorList>
            <person name="Munoz J.F."/>
            <person name="Gauthier G.M."/>
            <person name="Desjardins C.A."/>
            <person name="Gallo J.E."/>
            <person name="Holder J."/>
            <person name="Sullivan T.D."/>
            <person name="Marty A.J."/>
            <person name="Carmen J.C."/>
            <person name="Chen Z."/>
            <person name="Ding L."/>
            <person name="Gujja S."/>
            <person name="Magrini V."/>
            <person name="Misas E."/>
            <person name="Mitreva M."/>
            <person name="Priest M."/>
            <person name="Saif S."/>
            <person name="Whiston E.A."/>
            <person name="Young S."/>
            <person name="Zeng Q."/>
            <person name="Goldman W.E."/>
            <person name="Mardis E.R."/>
            <person name="Taylor J.W."/>
            <person name="McEwen J.G."/>
            <person name="Clay O.K."/>
            <person name="Klein B.S."/>
            <person name="Cuomo C.A."/>
        </authorList>
    </citation>
    <scope>NUCLEOTIDE SEQUENCE [LARGE SCALE GENOMIC DNA]</scope>
    <source>
        <strain evidence="2">SLH14081</strain>
    </source>
</reference>
<sequence>MCMPAGAWPALSTIAGLEAVADLAQIGALMKKHALAAQVFMISAADYVLMRAVVRWLRENLGETDMVTAGGGWYLAGPVTGEREQLLEAEIDLAQVASEC</sequence>